<comment type="caution">
    <text evidence="1">The sequence shown here is derived from an EMBL/GenBank/DDBJ whole genome shotgun (WGS) entry which is preliminary data.</text>
</comment>
<dbReference type="Proteomes" id="UP001476798">
    <property type="component" value="Unassembled WGS sequence"/>
</dbReference>
<evidence type="ECO:0000313" key="1">
    <source>
        <dbReference type="EMBL" id="MEQ2176060.1"/>
    </source>
</evidence>
<evidence type="ECO:0000313" key="2">
    <source>
        <dbReference type="Proteomes" id="UP001476798"/>
    </source>
</evidence>
<name>A0ABV0NXA7_9TELE</name>
<proteinExistence type="predicted"/>
<sequence>MSMAALEELQRFKARVEKSVTRKLLALNATIQPFMGMCDNKRAIFFFLNKNKKSGCCYQFCLTVWHKPRRRDINHVETVGLIQIKPKMNMHNTVCGDKLTLHIILNTPSSGVNMVVGEVLKYFKGCIVI</sequence>
<protein>
    <submittedName>
        <fullName evidence="1">Uncharacterized protein</fullName>
    </submittedName>
</protein>
<reference evidence="1 2" key="1">
    <citation type="submission" date="2021-06" db="EMBL/GenBank/DDBJ databases">
        <authorList>
            <person name="Palmer J.M."/>
        </authorList>
    </citation>
    <scope>NUCLEOTIDE SEQUENCE [LARGE SCALE GENOMIC DNA]</scope>
    <source>
        <strain evidence="1 2">GA_2019</strain>
        <tissue evidence="1">Muscle</tissue>
    </source>
</reference>
<accession>A0ABV0NXA7</accession>
<keyword evidence="2" id="KW-1185">Reference proteome</keyword>
<gene>
    <name evidence="1" type="ORF">GOODEAATRI_024206</name>
</gene>
<organism evidence="1 2">
    <name type="scientific">Goodea atripinnis</name>
    <dbReference type="NCBI Taxonomy" id="208336"/>
    <lineage>
        <taxon>Eukaryota</taxon>
        <taxon>Metazoa</taxon>
        <taxon>Chordata</taxon>
        <taxon>Craniata</taxon>
        <taxon>Vertebrata</taxon>
        <taxon>Euteleostomi</taxon>
        <taxon>Actinopterygii</taxon>
        <taxon>Neopterygii</taxon>
        <taxon>Teleostei</taxon>
        <taxon>Neoteleostei</taxon>
        <taxon>Acanthomorphata</taxon>
        <taxon>Ovalentaria</taxon>
        <taxon>Atherinomorphae</taxon>
        <taxon>Cyprinodontiformes</taxon>
        <taxon>Goodeidae</taxon>
        <taxon>Goodea</taxon>
    </lineage>
</organism>
<dbReference type="EMBL" id="JAHRIO010052651">
    <property type="protein sequence ID" value="MEQ2176060.1"/>
    <property type="molecule type" value="Genomic_DNA"/>
</dbReference>